<feature type="transmembrane region" description="Helical" evidence="1">
    <location>
        <begin position="265"/>
        <end position="287"/>
    </location>
</feature>
<dbReference type="AlphaFoldDB" id="A0A9E8LWB3"/>
<dbReference type="GO" id="GO:0005886">
    <property type="term" value="C:plasma membrane"/>
    <property type="evidence" value="ECO:0007669"/>
    <property type="project" value="UniProtKB-SubCell"/>
</dbReference>
<dbReference type="RefSeq" id="WP_275417752.1">
    <property type="nucleotide sequence ID" value="NZ_CP106878.1"/>
</dbReference>
<dbReference type="EMBL" id="CP106878">
    <property type="protein sequence ID" value="WAA09969.1"/>
    <property type="molecule type" value="Genomic_DNA"/>
</dbReference>
<keyword evidence="3" id="KW-1185">Reference proteome</keyword>
<evidence type="ECO:0000313" key="3">
    <source>
        <dbReference type="Proteomes" id="UP001164718"/>
    </source>
</evidence>
<feature type="transmembrane region" description="Helical" evidence="1">
    <location>
        <begin position="167"/>
        <end position="189"/>
    </location>
</feature>
<proteinExistence type="predicted"/>
<keyword evidence="1" id="KW-1133">Transmembrane helix</keyword>
<dbReference type="KEGG" id="faf:OE104_00915"/>
<reference evidence="2" key="1">
    <citation type="submission" date="2022-09" db="EMBL/GenBank/DDBJ databases">
        <title>Complete Genomes of Fervidibacillus albus and Fervidibacillus halotolerans isolated from tidal flat sediments.</title>
        <authorList>
            <person name="Kwon K.K."/>
            <person name="Yang S.-H."/>
            <person name="Park M.J."/>
            <person name="Oh H.-M."/>
        </authorList>
    </citation>
    <scope>NUCLEOTIDE SEQUENCE</scope>
    <source>
        <strain evidence="2">MEBiC13591</strain>
    </source>
</reference>
<feature type="transmembrane region" description="Helical" evidence="1">
    <location>
        <begin position="17"/>
        <end position="38"/>
    </location>
</feature>
<keyword evidence="1" id="KW-0472">Membrane</keyword>
<dbReference type="Proteomes" id="UP001164718">
    <property type="component" value="Chromosome"/>
</dbReference>
<dbReference type="GO" id="GO:0140359">
    <property type="term" value="F:ABC-type transporter activity"/>
    <property type="evidence" value="ECO:0007669"/>
    <property type="project" value="InterPro"/>
</dbReference>
<sequence>MTRLIQFEWKKMIRTKFYVLFLLLSVLFVGGIFVRNFLLQEEIVNKKIEKFSEYRKDILSQVTADRKAMEDFPSPELEEKIEAGLLVYRALNQLIESIENGKWEEELQYEIQVYELAMDYKEKQGQFKLSEKDMQKEIQLNEELLKRGLAKEDLDLSINPPIFLKKIVTFFFHTFGFLILLFLLTTYITREFEEHSIQIAFTLPVSKSRYIISKFVSLFSAGFIWWIAIFGVSYLLTTLFGTSQENSTVYPLFTQSGDFLDVGDYLWQAVGYSILFLSFAISLLVFFGFLLRNTIVTSLLIFVLLIGNHLVLREDITALFNPFSYQQIDSIILKEPTYYPMGLVVIFCATVITLIFTILLNKRRGI</sequence>
<dbReference type="PANTHER" id="PTHR37305:SF1">
    <property type="entry name" value="MEMBRANE PROTEIN"/>
    <property type="match status" value="1"/>
</dbReference>
<evidence type="ECO:0000256" key="1">
    <source>
        <dbReference type="SAM" id="Phobius"/>
    </source>
</evidence>
<name>A0A9E8LWB3_9BACI</name>
<feature type="transmembrane region" description="Helical" evidence="1">
    <location>
        <begin position="338"/>
        <end position="360"/>
    </location>
</feature>
<gene>
    <name evidence="2" type="ORF">OE104_00915</name>
</gene>
<dbReference type="Pfam" id="PF12679">
    <property type="entry name" value="ABC2_membrane_2"/>
    <property type="match status" value="1"/>
</dbReference>
<evidence type="ECO:0000313" key="2">
    <source>
        <dbReference type="EMBL" id="WAA09969.1"/>
    </source>
</evidence>
<feature type="transmembrane region" description="Helical" evidence="1">
    <location>
        <begin position="294"/>
        <end position="312"/>
    </location>
</feature>
<protein>
    <submittedName>
        <fullName evidence="2">ABC transporter permease</fullName>
    </submittedName>
</protein>
<organism evidence="2 3">
    <name type="scientific">Fervidibacillus albus</name>
    <dbReference type="NCBI Taxonomy" id="2980026"/>
    <lineage>
        <taxon>Bacteria</taxon>
        <taxon>Bacillati</taxon>
        <taxon>Bacillota</taxon>
        <taxon>Bacilli</taxon>
        <taxon>Bacillales</taxon>
        <taxon>Bacillaceae</taxon>
        <taxon>Fervidibacillus</taxon>
    </lineage>
</organism>
<keyword evidence="1" id="KW-0812">Transmembrane</keyword>
<dbReference type="PANTHER" id="PTHR37305">
    <property type="entry name" value="INTEGRAL MEMBRANE PROTEIN-RELATED"/>
    <property type="match status" value="1"/>
</dbReference>
<feature type="transmembrane region" description="Helical" evidence="1">
    <location>
        <begin position="210"/>
        <end position="236"/>
    </location>
</feature>
<accession>A0A9E8LWB3</accession>